<evidence type="ECO:0000313" key="1">
    <source>
        <dbReference type="EMBL" id="MCQ4771925.1"/>
    </source>
</evidence>
<dbReference type="NCBIfam" id="TIGR04387">
    <property type="entry name" value="capsid_maj_N4"/>
    <property type="match status" value="1"/>
</dbReference>
<protein>
    <submittedName>
        <fullName evidence="1">N4-gp56 family major capsid protein</fullName>
    </submittedName>
</protein>
<organism evidence="1 2">
    <name type="scientific">Intestinimonas massiliensis</name>
    <name type="common">ex Afouda et al. 2020</name>
    <dbReference type="NCBI Taxonomy" id="1673721"/>
    <lineage>
        <taxon>Bacteria</taxon>
        <taxon>Bacillati</taxon>
        <taxon>Bacillota</taxon>
        <taxon>Clostridia</taxon>
        <taxon>Eubacteriales</taxon>
        <taxon>Intestinimonas</taxon>
    </lineage>
</organism>
<proteinExistence type="predicted"/>
<dbReference type="Proteomes" id="UP001204562">
    <property type="component" value="Unassembled WGS sequence"/>
</dbReference>
<dbReference type="RefSeq" id="WP_256304948.1">
    <property type="nucleotide sequence ID" value="NZ_JANFYS010000134.1"/>
</dbReference>
<name>A0AAW5JU27_9FIRM</name>
<reference evidence="1" key="1">
    <citation type="submission" date="2022-06" db="EMBL/GenBank/DDBJ databases">
        <title>Isolation of gut microbiota from human fecal samples.</title>
        <authorList>
            <person name="Pamer E.G."/>
            <person name="Barat B."/>
            <person name="Waligurski E."/>
            <person name="Medina S."/>
            <person name="Paddock L."/>
            <person name="Mostad J."/>
        </authorList>
    </citation>
    <scope>NUCLEOTIDE SEQUENCE</scope>
    <source>
        <strain evidence="1">DFI.9.91</strain>
    </source>
</reference>
<comment type="caution">
    <text evidence="1">The sequence shown here is derived from an EMBL/GenBank/DDBJ whole genome shotgun (WGS) entry which is preliminary data.</text>
</comment>
<dbReference type="AlphaFoldDB" id="A0AAW5JU27"/>
<accession>A0AAW5JU27</accession>
<feature type="non-terminal residue" evidence="1">
    <location>
        <position position="1"/>
    </location>
</feature>
<dbReference type="EMBL" id="JANFYS010000134">
    <property type="protein sequence ID" value="MCQ4771925.1"/>
    <property type="molecule type" value="Genomic_DNA"/>
</dbReference>
<feature type="non-terminal residue" evidence="1">
    <location>
        <position position="129"/>
    </location>
</feature>
<sequence>AITATVSQYGGYVTLSDLLQLTAIDNIIVEATEALSSQAGRTLDTITRDILAARTNVQYAEGQVSSRANLVGGSATAANNHYLTVKAVKMAVRTLKNQNTARISGDFVGIIHPDEAFDFTEDPEWKYPH</sequence>
<gene>
    <name evidence="1" type="ORF">NE579_16015</name>
</gene>
<evidence type="ECO:0000313" key="2">
    <source>
        <dbReference type="Proteomes" id="UP001204562"/>
    </source>
</evidence>